<protein>
    <recommendedName>
        <fullName evidence="4">Glutamine amidotransferase domain-containing protein</fullName>
    </recommendedName>
</protein>
<dbReference type="Proteomes" id="UP001431010">
    <property type="component" value="Chromosome"/>
</dbReference>
<evidence type="ECO:0000313" key="3">
    <source>
        <dbReference type="Proteomes" id="UP001431010"/>
    </source>
</evidence>
<evidence type="ECO:0000313" key="2">
    <source>
        <dbReference type="EMBL" id="UFZ07409.1"/>
    </source>
</evidence>
<sequence length="687" mass="74264">MNYGIAFTPLVPTIVLWLAIGAIAVIAALLLIGRSRAAWIRVAALVLIALALANPQFTREDREPLTSVAAVVVDKSPSQNFGDRTKQTQAAQEALVDGLKKIKGLEVRVVDAGQADGETDGTHLFGALTSALSDVPVDRVAGAFLITDGRVHDIPGNVAALGFQAPLQALITGQKAERDRRVAITAAPRFGIVGQPQTISFRLDDQGVSGESAKVVIRRDGEVISERTLTSGQSANVDVDIKHEGQNIVEIEASPLDNELTLVNNRAVVSIDGVRDKLRVLLVSGEPHSGERTWRNLLKSDASVDLVHFTILRPPEKQDGTPINELSLIAFPTRELFQQKINEFQLIIFDRYARQGVLPIAYFDNIARYVRNGGAVLVSAGPDYASNTSIWRTPLDSVLPAEPVGVTEKPFYAHLSDAGKRHPVTRGLEGSASEPPHWSRFFRTVETRNAVSPPVMTGADGKPLLLLSRFGEGRVALLLSDHIWLWARGYEGGGPHLDLLRRMSHWLMKQPDLDEEALRLQIQGKDLVVIRQTMADTVPPVTVTSPSGTTRELALNQGDPGEWRATLPANELGLWQATDGTLKALINVGPTNPKEFSEVTSTTETLKALTQATGGDTRRIADGSSLDMPRIVPVKSSTLFSGDGWMGVRMRDASVVKGVGVLPMFAGLVGLLLLLGALAATWVREGR</sequence>
<dbReference type="PANTHER" id="PTHR37947:SF1">
    <property type="entry name" value="BLL2462 PROTEIN"/>
    <property type="match status" value="1"/>
</dbReference>
<dbReference type="SUPFAM" id="SSF52317">
    <property type="entry name" value="Class I glutamine amidotransferase-like"/>
    <property type="match status" value="1"/>
</dbReference>
<reference evidence="2" key="1">
    <citation type="journal article" date="2024" name="Antonie Van Leeuwenhoek">
        <title>Bradyrhizobium ontarionense sp. nov., a novel bacterial symbiont isolated from Aeschynomene indica (Indian jointvetch), harbours photosynthesis, nitrogen fixation and nitrous oxide (N2O) reductase genes.</title>
        <authorList>
            <person name="Bromfield E.S.P."/>
            <person name="Cloutier S."/>
        </authorList>
    </citation>
    <scope>NUCLEOTIDE SEQUENCE</scope>
    <source>
        <strain evidence="2">A19</strain>
    </source>
</reference>
<keyword evidence="3" id="KW-1185">Reference proteome</keyword>
<dbReference type="RefSeq" id="WP_231326860.1">
    <property type="nucleotide sequence ID" value="NZ_CP088156.1"/>
</dbReference>
<keyword evidence="1" id="KW-0472">Membrane</keyword>
<dbReference type="EMBL" id="CP088156">
    <property type="protein sequence ID" value="UFZ07409.1"/>
    <property type="molecule type" value="Genomic_DNA"/>
</dbReference>
<accession>A0ABY3RLA6</accession>
<evidence type="ECO:0000256" key="1">
    <source>
        <dbReference type="SAM" id="Phobius"/>
    </source>
</evidence>
<feature type="transmembrane region" description="Helical" evidence="1">
    <location>
        <begin position="38"/>
        <end position="57"/>
    </location>
</feature>
<keyword evidence="1" id="KW-1133">Transmembrane helix</keyword>
<dbReference type="PANTHER" id="PTHR37947">
    <property type="entry name" value="BLL2462 PROTEIN"/>
    <property type="match status" value="1"/>
</dbReference>
<gene>
    <name evidence="2" type="ORF">LQG66_14325</name>
</gene>
<name>A0ABY3RLA6_9BRAD</name>
<proteinExistence type="predicted"/>
<feature type="transmembrane region" description="Helical" evidence="1">
    <location>
        <begin position="6"/>
        <end position="31"/>
    </location>
</feature>
<keyword evidence="1" id="KW-0812">Transmembrane</keyword>
<organism evidence="2 3">
    <name type="scientific">Bradyrhizobium ontarionense</name>
    <dbReference type="NCBI Taxonomy" id="2898149"/>
    <lineage>
        <taxon>Bacteria</taxon>
        <taxon>Pseudomonadati</taxon>
        <taxon>Pseudomonadota</taxon>
        <taxon>Alphaproteobacteria</taxon>
        <taxon>Hyphomicrobiales</taxon>
        <taxon>Nitrobacteraceae</taxon>
        <taxon>Bradyrhizobium</taxon>
    </lineage>
</organism>
<dbReference type="InterPro" id="IPR029062">
    <property type="entry name" value="Class_I_gatase-like"/>
</dbReference>
<dbReference type="Gene3D" id="3.40.50.880">
    <property type="match status" value="1"/>
</dbReference>
<evidence type="ECO:0008006" key="4">
    <source>
        <dbReference type="Google" id="ProtNLM"/>
    </source>
</evidence>
<feature type="transmembrane region" description="Helical" evidence="1">
    <location>
        <begin position="661"/>
        <end position="683"/>
    </location>
</feature>